<reference evidence="2 3" key="1">
    <citation type="submission" date="2019-01" db="EMBL/GenBank/DDBJ databases">
        <title>Litorilituus lipolytica sp. nov., isolated from intertidal sand of the Yellow Sea in China.</title>
        <authorList>
            <person name="Liu A."/>
        </authorList>
    </citation>
    <scope>NUCLEOTIDE SEQUENCE [LARGE SCALE GENOMIC DNA]</scope>
    <source>
        <strain evidence="2 3">RZ04</strain>
    </source>
</reference>
<proteinExistence type="predicted"/>
<feature type="signal peptide" evidence="1">
    <location>
        <begin position="1"/>
        <end position="31"/>
    </location>
</feature>
<dbReference type="AlphaFoldDB" id="A0A502KQE9"/>
<dbReference type="EMBL" id="SAWY01000041">
    <property type="protein sequence ID" value="TPH12241.1"/>
    <property type="molecule type" value="Genomic_DNA"/>
</dbReference>
<keyword evidence="1" id="KW-0732">Signal</keyword>
<name>A0A502KQE9_9GAMM</name>
<dbReference type="Pfam" id="PF11659">
    <property type="entry name" value="DUF3261"/>
    <property type="match status" value="1"/>
</dbReference>
<evidence type="ECO:0000313" key="3">
    <source>
        <dbReference type="Proteomes" id="UP000315303"/>
    </source>
</evidence>
<dbReference type="RefSeq" id="WP_140605771.1">
    <property type="nucleotide sequence ID" value="NZ_SAWY01000041.1"/>
</dbReference>
<comment type="caution">
    <text evidence="2">The sequence shown here is derived from an EMBL/GenBank/DDBJ whole genome shotgun (WGS) entry which is preliminary data.</text>
</comment>
<feature type="chain" id="PRO_5021288216" evidence="1">
    <location>
        <begin position="32"/>
        <end position="209"/>
    </location>
</feature>
<organism evidence="2 3">
    <name type="scientific">Litorilituus lipolyticus</name>
    <dbReference type="NCBI Taxonomy" id="2491017"/>
    <lineage>
        <taxon>Bacteria</taxon>
        <taxon>Pseudomonadati</taxon>
        <taxon>Pseudomonadota</taxon>
        <taxon>Gammaproteobacteria</taxon>
        <taxon>Alteromonadales</taxon>
        <taxon>Colwelliaceae</taxon>
        <taxon>Litorilituus</taxon>
    </lineage>
</organism>
<keyword evidence="3" id="KW-1185">Reference proteome</keyword>
<dbReference type="PROSITE" id="PS51257">
    <property type="entry name" value="PROKAR_LIPOPROTEIN"/>
    <property type="match status" value="1"/>
</dbReference>
<protein>
    <submittedName>
        <fullName evidence="2">DUF3261 domain-containing protein</fullName>
    </submittedName>
</protein>
<dbReference type="InterPro" id="IPR021675">
    <property type="entry name" value="DUF3261"/>
</dbReference>
<evidence type="ECO:0000313" key="2">
    <source>
        <dbReference type="EMBL" id="TPH12241.1"/>
    </source>
</evidence>
<dbReference type="Proteomes" id="UP000315303">
    <property type="component" value="Unassembled WGS sequence"/>
</dbReference>
<accession>A0A502KQE9</accession>
<dbReference type="OrthoDB" id="6228084at2"/>
<gene>
    <name evidence="2" type="ORF">EPA86_18030</name>
</gene>
<sequence>MKLLSHLVKKYCIVMVSAVLLCACSSFSPLKNDSDFLAIFPLQPVPQDLQNIVWLEKFTFDFVRAEQADERSTMANEAMLLQTELSAEAINIAAMSFSGVPLAQASWQTHSQNVTTQRFVAQYFNGQQVLHDLQAVNWPVAHLVKVLPKGYSLSETSSAGKRTRRFYHKEQVIIIVRYQETEQGLNIHFEHKRAGYQLTISRLSETSLV</sequence>
<evidence type="ECO:0000256" key="1">
    <source>
        <dbReference type="SAM" id="SignalP"/>
    </source>
</evidence>